<feature type="transmembrane region" description="Helical" evidence="7">
    <location>
        <begin position="268"/>
        <end position="291"/>
    </location>
</feature>
<evidence type="ECO:0000256" key="5">
    <source>
        <dbReference type="ARBA" id="ARBA00022989"/>
    </source>
</evidence>
<feature type="transmembrane region" description="Helical" evidence="7">
    <location>
        <begin position="215"/>
        <end position="233"/>
    </location>
</feature>
<comment type="caution">
    <text evidence="9">The sequence shown here is derived from an EMBL/GenBank/DDBJ whole genome shotgun (WGS) entry which is preliminary data.</text>
</comment>
<feature type="transmembrane region" description="Helical" evidence="7">
    <location>
        <begin position="12"/>
        <end position="33"/>
    </location>
</feature>
<evidence type="ECO:0000256" key="1">
    <source>
        <dbReference type="ARBA" id="ARBA00004651"/>
    </source>
</evidence>
<accession>A0ABU0AL40</accession>
<proteinExistence type="predicted"/>
<dbReference type="InterPro" id="IPR036259">
    <property type="entry name" value="MFS_trans_sf"/>
</dbReference>
<dbReference type="InterPro" id="IPR011701">
    <property type="entry name" value="MFS"/>
</dbReference>
<feature type="transmembrane region" description="Helical" evidence="7">
    <location>
        <begin position="142"/>
        <end position="161"/>
    </location>
</feature>
<evidence type="ECO:0000259" key="8">
    <source>
        <dbReference type="PROSITE" id="PS50850"/>
    </source>
</evidence>
<evidence type="ECO:0000256" key="4">
    <source>
        <dbReference type="ARBA" id="ARBA00022692"/>
    </source>
</evidence>
<keyword evidence="3" id="KW-1003">Cell membrane</keyword>
<dbReference type="InterPro" id="IPR005829">
    <property type="entry name" value="Sugar_transporter_CS"/>
</dbReference>
<feature type="transmembrane region" description="Helical" evidence="7">
    <location>
        <begin position="384"/>
        <end position="403"/>
    </location>
</feature>
<dbReference type="PANTHER" id="PTHR23517:SF3">
    <property type="entry name" value="INTEGRAL MEMBRANE TRANSPORT PROTEIN"/>
    <property type="match status" value="1"/>
</dbReference>
<feature type="transmembrane region" description="Helical" evidence="7">
    <location>
        <begin position="101"/>
        <end position="121"/>
    </location>
</feature>
<dbReference type="RefSeq" id="WP_307476581.1">
    <property type="nucleotide sequence ID" value="NZ_JAUSUB010000014.1"/>
</dbReference>
<dbReference type="PANTHER" id="PTHR23517">
    <property type="entry name" value="RESISTANCE PROTEIN MDTM, PUTATIVE-RELATED-RELATED"/>
    <property type="match status" value="1"/>
</dbReference>
<evidence type="ECO:0000256" key="3">
    <source>
        <dbReference type="ARBA" id="ARBA00022475"/>
    </source>
</evidence>
<reference evidence="9 10" key="1">
    <citation type="submission" date="2023-07" db="EMBL/GenBank/DDBJ databases">
        <title>Genomic Encyclopedia of Type Strains, Phase IV (KMG-IV): sequencing the most valuable type-strain genomes for metagenomic binning, comparative biology and taxonomic classification.</title>
        <authorList>
            <person name="Goeker M."/>
        </authorList>
    </citation>
    <scope>NUCLEOTIDE SEQUENCE [LARGE SCALE GENOMIC DNA]</scope>
    <source>
        <strain evidence="9 10">DSM 23494</strain>
    </source>
</reference>
<evidence type="ECO:0000256" key="7">
    <source>
        <dbReference type="SAM" id="Phobius"/>
    </source>
</evidence>
<feature type="transmembrane region" description="Helical" evidence="7">
    <location>
        <begin position="39"/>
        <end position="62"/>
    </location>
</feature>
<evidence type="ECO:0000256" key="2">
    <source>
        <dbReference type="ARBA" id="ARBA00022448"/>
    </source>
</evidence>
<dbReference type="EMBL" id="JAUSUB010000014">
    <property type="protein sequence ID" value="MDQ0271446.1"/>
    <property type="molecule type" value="Genomic_DNA"/>
</dbReference>
<dbReference type="PROSITE" id="PS00216">
    <property type="entry name" value="SUGAR_TRANSPORT_1"/>
    <property type="match status" value="1"/>
</dbReference>
<feature type="transmembrane region" description="Helical" evidence="7">
    <location>
        <begin position="298"/>
        <end position="314"/>
    </location>
</feature>
<evidence type="ECO:0000313" key="9">
    <source>
        <dbReference type="EMBL" id="MDQ0271446.1"/>
    </source>
</evidence>
<dbReference type="Gene3D" id="1.20.1250.20">
    <property type="entry name" value="MFS general substrate transporter like domains"/>
    <property type="match status" value="1"/>
</dbReference>
<keyword evidence="5 7" id="KW-1133">Transmembrane helix</keyword>
<feature type="transmembrane region" description="Helical" evidence="7">
    <location>
        <begin position="320"/>
        <end position="336"/>
    </location>
</feature>
<organism evidence="9 10">
    <name type="scientific">Cytobacillus purgationiresistens</name>
    <dbReference type="NCBI Taxonomy" id="863449"/>
    <lineage>
        <taxon>Bacteria</taxon>
        <taxon>Bacillati</taxon>
        <taxon>Bacillota</taxon>
        <taxon>Bacilli</taxon>
        <taxon>Bacillales</taxon>
        <taxon>Bacillaceae</taxon>
        <taxon>Cytobacillus</taxon>
    </lineage>
</organism>
<dbReference type="Proteomes" id="UP001238088">
    <property type="component" value="Unassembled WGS sequence"/>
</dbReference>
<feature type="transmembrane region" description="Helical" evidence="7">
    <location>
        <begin position="74"/>
        <end position="95"/>
    </location>
</feature>
<dbReference type="InterPro" id="IPR020846">
    <property type="entry name" value="MFS_dom"/>
</dbReference>
<comment type="subcellular location">
    <subcellularLocation>
        <location evidence="1">Cell membrane</location>
        <topology evidence="1">Multi-pass membrane protein</topology>
    </subcellularLocation>
</comment>
<keyword evidence="4 7" id="KW-0812">Transmembrane</keyword>
<feature type="domain" description="Major facilitator superfamily (MFS) profile" evidence="8">
    <location>
        <begin position="1"/>
        <end position="410"/>
    </location>
</feature>
<sequence>MSFTNFHPTIKIRLFLVFLTSLSTMAVMPYLIIYFSLQIGTFITGFLFFAVMAANVLGSVFAGYLSDQFGRKGIILWSEFIVFIGFLGAALVNSSWITSPYITFILFVFIQFSTGALTPVYQALIIDVSKPEERKSLYTYSYWLRNVGIAIGSMIGAFLFFDYLFYLLLGVALCTLFSIVITFFFIEETYTPTQQDTIQPTSSTFQMILNYKKVFTHKWFLVFSTASLLIVAVEEQLTNYIGVRLAREISEPIPITTFLSIKVDGVNLLGILKMENTMLVVCFTMLIVWLTRKLNDRFALLFGLLLFFSGYTVISASENPSILIIAMLVASIGEIIHIPVKQTMLASMVPDHARSTYLAMFSIATILGVSTAGIFLIISEWIPPLVLTFLIGMMGFISIALFYRMTTSIKKQSTGETEFSSEKSN</sequence>
<dbReference type="Pfam" id="PF07690">
    <property type="entry name" value="MFS_1"/>
    <property type="match status" value="2"/>
</dbReference>
<dbReference type="InterPro" id="IPR050171">
    <property type="entry name" value="MFS_Transporters"/>
</dbReference>
<evidence type="ECO:0000313" key="10">
    <source>
        <dbReference type="Proteomes" id="UP001238088"/>
    </source>
</evidence>
<dbReference type="SUPFAM" id="SSF103473">
    <property type="entry name" value="MFS general substrate transporter"/>
    <property type="match status" value="1"/>
</dbReference>
<feature type="transmembrane region" description="Helical" evidence="7">
    <location>
        <begin position="357"/>
        <end position="378"/>
    </location>
</feature>
<keyword evidence="2" id="KW-0813">Transport</keyword>
<keyword evidence="6 7" id="KW-0472">Membrane</keyword>
<gene>
    <name evidence="9" type="ORF">J2S17_003334</name>
</gene>
<evidence type="ECO:0000256" key="6">
    <source>
        <dbReference type="ARBA" id="ARBA00023136"/>
    </source>
</evidence>
<keyword evidence="10" id="KW-1185">Reference proteome</keyword>
<protein>
    <submittedName>
        <fullName evidence="9">DHA1 family multidrug resistance protein B-like MFS transporter</fullName>
    </submittedName>
</protein>
<feature type="transmembrane region" description="Helical" evidence="7">
    <location>
        <begin position="167"/>
        <end position="186"/>
    </location>
</feature>
<name>A0ABU0AL40_9BACI</name>
<dbReference type="PROSITE" id="PS50850">
    <property type="entry name" value="MFS"/>
    <property type="match status" value="1"/>
</dbReference>